<dbReference type="PANTHER" id="PTHR24256">
    <property type="entry name" value="TRYPTASE-RELATED"/>
    <property type="match status" value="1"/>
</dbReference>
<keyword evidence="3" id="KW-0812">Transmembrane</keyword>
<feature type="transmembrane region" description="Helical" evidence="3">
    <location>
        <begin position="294"/>
        <end position="314"/>
    </location>
</feature>
<keyword evidence="4" id="KW-0732">Signal</keyword>
<dbReference type="InterPro" id="IPR001314">
    <property type="entry name" value="Peptidase_S1A"/>
</dbReference>
<evidence type="ECO:0000256" key="2">
    <source>
        <dbReference type="ARBA" id="ARBA00024195"/>
    </source>
</evidence>
<accession>A0A1B6KQL1</accession>
<feature type="domain" description="Peptidase S1" evidence="5">
    <location>
        <begin position="19"/>
        <end position="282"/>
    </location>
</feature>
<name>A0A1B6KQL1_9HEMI</name>
<dbReference type="FunFam" id="2.40.10.10:FF:000068">
    <property type="entry name" value="transmembrane protease serine 2"/>
    <property type="match status" value="1"/>
</dbReference>
<dbReference type="EMBL" id="GEBQ01026250">
    <property type="protein sequence ID" value="JAT13727.1"/>
    <property type="molecule type" value="Transcribed_RNA"/>
</dbReference>
<dbReference type="GO" id="GO:0006508">
    <property type="term" value="P:proteolysis"/>
    <property type="evidence" value="ECO:0007669"/>
    <property type="project" value="InterPro"/>
</dbReference>
<dbReference type="SMART" id="SM00020">
    <property type="entry name" value="Tryp_SPc"/>
    <property type="match status" value="1"/>
</dbReference>
<keyword evidence="3" id="KW-0472">Membrane</keyword>
<dbReference type="InterPro" id="IPR051487">
    <property type="entry name" value="Ser/Thr_Proteases_Immune/Dev"/>
</dbReference>
<dbReference type="PRINTS" id="PR00722">
    <property type="entry name" value="CHYMOTRYPSIN"/>
</dbReference>
<dbReference type="InterPro" id="IPR001254">
    <property type="entry name" value="Trypsin_dom"/>
</dbReference>
<dbReference type="SUPFAM" id="SSF50494">
    <property type="entry name" value="Trypsin-like serine proteases"/>
    <property type="match status" value="1"/>
</dbReference>
<evidence type="ECO:0000256" key="4">
    <source>
        <dbReference type="SAM" id="SignalP"/>
    </source>
</evidence>
<dbReference type="Pfam" id="PF00089">
    <property type="entry name" value="Trypsin"/>
    <property type="match status" value="1"/>
</dbReference>
<dbReference type="InterPro" id="IPR018114">
    <property type="entry name" value="TRYPSIN_HIS"/>
</dbReference>
<dbReference type="PROSITE" id="PS00134">
    <property type="entry name" value="TRYPSIN_HIS"/>
    <property type="match status" value="1"/>
</dbReference>
<reference evidence="6" key="1">
    <citation type="submission" date="2015-11" db="EMBL/GenBank/DDBJ databases">
        <title>De novo transcriptome assembly of four potential Pierce s Disease insect vectors from Arizona vineyards.</title>
        <authorList>
            <person name="Tassone E.E."/>
        </authorList>
    </citation>
    <scope>NUCLEOTIDE SEQUENCE</scope>
</reference>
<dbReference type="AlphaFoldDB" id="A0A1B6KQL1"/>
<keyword evidence="3" id="KW-1133">Transmembrane helix</keyword>
<evidence type="ECO:0000313" key="6">
    <source>
        <dbReference type="EMBL" id="JAT13727.1"/>
    </source>
</evidence>
<dbReference type="InterPro" id="IPR043504">
    <property type="entry name" value="Peptidase_S1_PA_chymotrypsin"/>
</dbReference>
<evidence type="ECO:0000256" key="1">
    <source>
        <dbReference type="ARBA" id="ARBA00023157"/>
    </source>
</evidence>
<feature type="non-terminal residue" evidence="6">
    <location>
        <position position="1"/>
    </location>
</feature>
<dbReference type="Gene3D" id="2.40.10.10">
    <property type="entry name" value="Trypsin-like serine proteases"/>
    <property type="match status" value="2"/>
</dbReference>
<protein>
    <recommendedName>
        <fullName evidence="5">Peptidase S1 domain-containing protein</fullName>
    </recommendedName>
</protein>
<feature type="signal peptide" evidence="4">
    <location>
        <begin position="1"/>
        <end position="27"/>
    </location>
</feature>
<dbReference type="InterPro" id="IPR009003">
    <property type="entry name" value="Peptidase_S1_PA"/>
</dbReference>
<evidence type="ECO:0000259" key="5">
    <source>
        <dbReference type="PROSITE" id="PS50240"/>
    </source>
</evidence>
<organism evidence="6">
    <name type="scientific">Graphocephala atropunctata</name>
    <dbReference type="NCBI Taxonomy" id="36148"/>
    <lineage>
        <taxon>Eukaryota</taxon>
        <taxon>Metazoa</taxon>
        <taxon>Ecdysozoa</taxon>
        <taxon>Arthropoda</taxon>
        <taxon>Hexapoda</taxon>
        <taxon>Insecta</taxon>
        <taxon>Pterygota</taxon>
        <taxon>Neoptera</taxon>
        <taxon>Paraneoptera</taxon>
        <taxon>Hemiptera</taxon>
        <taxon>Auchenorrhyncha</taxon>
        <taxon>Membracoidea</taxon>
        <taxon>Cicadellidae</taxon>
        <taxon>Cicadellinae</taxon>
        <taxon>Cicadellini</taxon>
        <taxon>Graphocephala</taxon>
    </lineage>
</organism>
<gene>
    <name evidence="6" type="ORF">g.6129</name>
</gene>
<dbReference type="GO" id="GO:0004252">
    <property type="term" value="F:serine-type endopeptidase activity"/>
    <property type="evidence" value="ECO:0007669"/>
    <property type="project" value="InterPro"/>
</dbReference>
<keyword evidence="1" id="KW-1015">Disulfide bond</keyword>
<proteinExistence type="inferred from homology"/>
<dbReference type="PROSITE" id="PS50240">
    <property type="entry name" value="TRYPSIN_DOM"/>
    <property type="match status" value="1"/>
</dbReference>
<feature type="chain" id="PRO_5008586760" description="Peptidase S1 domain-containing protein" evidence="4">
    <location>
        <begin position="28"/>
        <end position="315"/>
    </location>
</feature>
<sequence>TRNEYITTMWWMMMMILCVCAGAGVEALMRSTTTNERMYTYPKVGQYKYVAQISSKAGFCTASIINKEWLLTAAHCLYFREKRIGDKDVRIIAGVTNYERPSRDTKHETMSVKLEIHPKFWYNVPSKYDVALVQIRDPFEFNEYVGDVKVAGSEWPQENRTLECFTLGFGGFYSTAPATTVLKRSERIVTHGESACPCAKRFQWKRIACVVEDGANLMCKGDDGGPLVCDGVVRGIAHMIWNRGNCEGVTYPLTKCVGSPDKGLSVFMFLCPTNDWLNSVVPDIPPTPDSCRAAPLPLTLYLVFLIVVWNILIFY</sequence>
<comment type="similarity">
    <text evidence="2">Belongs to the peptidase S1 family. CLIP subfamily.</text>
</comment>
<evidence type="ECO:0000256" key="3">
    <source>
        <dbReference type="SAM" id="Phobius"/>
    </source>
</evidence>